<gene>
    <name evidence="1" type="ORF">MSAN_02403900</name>
</gene>
<evidence type="ECO:0000313" key="2">
    <source>
        <dbReference type="Proteomes" id="UP000623467"/>
    </source>
</evidence>
<accession>A0A8H7CEW8</accession>
<name>A0A8H7CEW8_9AGAR</name>
<dbReference type="EMBL" id="JACAZH010000051">
    <property type="protein sequence ID" value="KAF7333911.1"/>
    <property type="molecule type" value="Genomic_DNA"/>
</dbReference>
<evidence type="ECO:0000313" key="1">
    <source>
        <dbReference type="EMBL" id="KAF7333911.1"/>
    </source>
</evidence>
<organism evidence="1 2">
    <name type="scientific">Mycena sanguinolenta</name>
    <dbReference type="NCBI Taxonomy" id="230812"/>
    <lineage>
        <taxon>Eukaryota</taxon>
        <taxon>Fungi</taxon>
        <taxon>Dikarya</taxon>
        <taxon>Basidiomycota</taxon>
        <taxon>Agaricomycotina</taxon>
        <taxon>Agaricomycetes</taxon>
        <taxon>Agaricomycetidae</taxon>
        <taxon>Agaricales</taxon>
        <taxon>Marasmiineae</taxon>
        <taxon>Mycenaceae</taxon>
        <taxon>Mycena</taxon>
    </lineage>
</organism>
<reference evidence="1" key="1">
    <citation type="submission" date="2020-05" db="EMBL/GenBank/DDBJ databases">
        <title>Mycena genomes resolve the evolution of fungal bioluminescence.</title>
        <authorList>
            <person name="Tsai I.J."/>
        </authorList>
    </citation>
    <scope>NUCLEOTIDE SEQUENCE</scope>
    <source>
        <strain evidence="1">160909Yilan</strain>
    </source>
</reference>
<proteinExistence type="predicted"/>
<sequence>MPMSQTNVAFRKGIRSPHSALRPHTALAAHLSKSWLSNRGPVPYDALRLFGFRAGSTLADLKLGPRSPRIELYTACAPLALGSRVLLDGTTSCATFAALSLTSSITLSPTLPRMALPFEAFTRVRDAHDSTAPLPPDCDLTILFLPATSRC</sequence>
<keyword evidence="2" id="KW-1185">Reference proteome</keyword>
<comment type="caution">
    <text evidence="1">The sequence shown here is derived from an EMBL/GenBank/DDBJ whole genome shotgun (WGS) entry which is preliminary data.</text>
</comment>
<protein>
    <submittedName>
        <fullName evidence="1">Uncharacterized protein</fullName>
    </submittedName>
</protein>
<dbReference type="Proteomes" id="UP000623467">
    <property type="component" value="Unassembled WGS sequence"/>
</dbReference>
<dbReference type="AlphaFoldDB" id="A0A8H7CEW8"/>